<comment type="caution">
    <text evidence="2">The sequence shown here is derived from an EMBL/GenBank/DDBJ whole genome shotgun (WGS) entry which is preliminary data.</text>
</comment>
<dbReference type="AlphaFoldDB" id="A0A559KGT0"/>
<sequence length="311" mass="36396">MVPINDIIAIRRHIPALRQAKAITQIHKGYSADGKYFIHRKEEQPSYVLRTAPIQQSEKKKEEFDMIRRVYELGVYTSEPIAFGVVEEWGICYLVLGYVKGEDAAELLPGLTEDEQYVIGLEAGQELKLIHKVMAPLHMKSWNERRSNKYLQQLAEYQSCGVKLPEEDMVLRFIDDHLKLMDGRPNRFQHDDFHPANLLIYERRYSGVIDFNRFDWGDPYEEFQKVAYFTRHDSIPFSAGQIDGYFDGDVPEDFWPLYSLYTAMTMLPSITWTLKVVPQQLELMLGRIRTILEDHHQFENVVPSWYAAAKR</sequence>
<protein>
    <submittedName>
        <fullName evidence="2">Aminoglycoside phosphotransferase family protein</fullName>
    </submittedName>
</protein>
<dbReference type="Gene3D" id="3.90.1200.10">
    <property type="match status" value="1"/>
</dbReference>
<dbReference type="PANTHER" id="PTHR41283">
    <property type="entry name" value="AMINOGLYCOSIDE PHOSPHOTRANSFERASE"/>
    <property type="match status" value="1"/>
</dbReference>
<name>A0A559KGT0_9BACL</name>
<evidence type="ECO:0000313" key="3">
    <source>
        <dbReference type="Proteomes" id="UP000317036"/>
    </source>
</evidence>
<dbReference type="Pfam" id="PF01636">
    <property type="entry name" value="APH"/>
    <property type="match status" value="1"/>
</dbReference>
<gene>
    <name evidence="2" type="ORF">FPZ49_03715</name>
</gene>
<dbReference type="RefSeq" id="WP_144843366.1">
    <property type="nucleotide sequence ID" value="NZ_VNJI01000003.1"/>
</dbReference>
<proteinExistence type="predicted"/>
<dbReference type="SUPFAM" id="SSF56112">
    <property type="entry name" value="Protein kinase-like (PK-like)"/>
    <property type="match status" value="1"/>
</dbReference>
<dbReference type="Proteomes" id="UP000317036">
    <property type="component" value="Unassembled WGS sequence"/>
</dbReference>
<keyword evidence="3" id="KW-1185">Reference proteome</keyword>
<evidence type="ECO:0000313" key="2">
    <source>
        <dbReference type="EMBL" id="TVY11347.1"/>
    </source>
</evidence>
<dbReference type="GO" id="GO:0016740">
    <property type="term" value="F:transferase activity"/>
    <property type="evidence" value="ECO:0007669"/>
    <property type="project" value="UniProtKB-KW"/>
</dbReference>
<keyword evidence="2" id="KW-0808">Transferase</keyword>
<feature type="domain" description="Aminoglycoside phosphotransferase" evidence="1">
    <location>
        <begin position="23"/>
        <end position="247"/>
    </location>
</feature>
<dbReference type="InterPro" id="IPR002575">
    <property type="entry name" value="Aminoglycoside_PTrfase"/>
</dbReference>
<dbReference type="InterPro" id="IPR011009">
    <property type="entry name" value="Kinase-like_dom_sf"/>
</dbReference>
<dbReference type="OrthoDB" id="334783at2"/>
<dbReference type="EMBL" id="VNJI01000003">
    <property type="protein sequence ID" value="TVY11347.1"/>
    <property type="molecule type" value="Genomic_DNA"/>
</dbReference>
<dbReference type="PANTHER" id="PTHR41283:SF1">
    <property type="entry name" value="AMINOGLYCOSIDE PHOSPHOTRANSFERASE DOMAIN-CONTAINING PROTEIN"/>
    <property type="match status" value="1"/>
</dbReference>
<evidence type="ECO:0000259" key="1">
    <source>
        <dbReference type="Pfam" id="PF01636"/>
    </source>
</evidence>
<accession>A0A559KGT0</accession>
<reference evidence="2 3" key="1">
    <citation type="submission" date="2019-07" db="EMBL/GenBank/DDBJ databases">
        <authorList>
            <person name="Kim J."/>
        </authorList>
    </citation>
    <scope>NUCLEOTIDE SEQUENCE [LARGE SCALE GENOMIC DNA]</scope>
    <source>
        <strain evidence="2 3">JC52</strain>
    </source>
</reference>
<organism evidence="2 3">
    <name type="scientific">Paenibacillus cremeus</name>
    <dbReference type="NCBI Taxonomy" id="2163881"/>
    <lineage>
        <taxon>Bacteria</taxon>
        <taxon>Bacillati</taxon>
        <taxon>Bacillota</taxon>
        <taxon>Bacilli</taxon>
        <taxon>Bacillales</taxon>
        <taxon>Paenibacillaceae</taxon>
        <taxon>Paenibacillus</taxon>
    </lineage>
</organism>